<protein>
    <submittedName>
        <fullName evidence="2">Uncharacterized protein</fullName>
    </submittedName>
</protein>
<feature type="compositionally biased region" description="Basic and acidic residues" evidence="1">
    <location>
        <begin position="303"/>
        <end position="315"/>
    </location>
</feature>
<organism evidence="2 3">
    <name type="scientific">Diplodia corticola</name>
    <dbReference type="NCBI Taxonomy" id="236234"/>
    <lineage>
        <taxon>Eukaryota</taxon>
        <taxon>Fungi</taxon>
        <taxon>Dikarya</taxon>
        <taxon>Ascomycota</taxon>
        <taxon>Pezizomycotina</taxon>
        <taxon>Dothideomycetes</taxon>
        <taxon>Dothideomycetes incertae sedis</taxon>
        <taxon>Botryosphaeriales</taxon>
        <taxon>Botryosphaeriaceae</taxon>
        <taxon>Diplodia</taxon>
    </lineage>
</organism>
<feature type="compositionally biased region" description="Basic and acidic residues" evidence="1">
    <location>
        <begin position="333"/>
        <end position="343"/>
    </location>
</feature>
<gene>
    <name evidence="2" type="ORF">BKCO1_100076</name>
</gene>
<comment type="caution">
    <text evidence="2">The sequence shown here is derived from an EMBL/GenBank/DDBJ whole genome shotgun (WGS) entry which is preliminary data.</text>
</comment>
<dbReference type="Proteomes" id="UP000183809">
    <property type="component" value="Unassembled WGS sequence"/>
</dbReference>
<evidence type="ECO:0000256" key="1">
    <source>
        <dbReference type="SAM" id="MobiDB-lite"/>
    </source>
</evidence>
<feature type="compositionally biased region" description="Pro residues" evidence="1">
    <location>
        <begin position="108"/>
        <end position="121"/>
    </location>
</feature>
<sequence length="559" mass="59524">MVVLSTAIVCLASGRQAASHELMANAAMGMDSLAGCVRGIYPTVTTPPELPLTHLSQLNPFNRRLQADSAHRHPKIAVVFVRAPQAPSVTDRWLSWIKKILGRVSKTRPPPPPPSLQPHPARPTVIDTMPIAQLLAVRRSGSVHLPALPPLSNPHSAVVHPHQRRSSSAPSLLHRARAGAPHQTTYPHLENYYNEARAAQATADNNNTMPVAADVDVARDEGDDSAMSDDVSRDVFGPEATTTTTTTTMTTTTEDDERCSRHSSPSGPPAARTLRTPSPSPSSLHSPDSPLAASRGFWTKMSGVHDKHGDGEDHAVAGSLPPRSSLRTSLRTRGGESTRRLRYTDCGSPTRAAAASTDGEEDDGIGGGACLIGEEEAAAVYPESWAVMAQEKAARRLNFMAVGPPQTPAVGTIPFSGCHEPEPGPSTQIRNPRITTPNRLAAATGTSKHFRKTSPDQGGAVSPTVRTLPAGALPLSDGFQITLGGEQDADPFGAAAPVRSPALNDDSNMDEIDSCVTRLWHLYANGTEHTKRLLLRDLRRTIGVQEALGVRSTDVESDC</sequence>
<keyword evidence="3" id="KW-1185">Reference proteome</keyword>
<feature type="compositionally biased region" description="Low complexity" evidence="1">
    <location>
        <begin position="281"/>
        <end position="294"/>
    </location>
</feature>
<dbReference type="GeneID" id="31010356"/>
<dbReference type="OrthoDB" id="10665383at2759"/>
<evidence type="ECO:0000313" key="3">
    <source>
        <dbReference type="Proteomes" id="UP000183809"/>
    </source>
</evidence>
<accession>A0A1J9RIU1</accession>
<dbReference type="RefSeq" id="XP_020135228.1">
    <property type="nucleotide sequence ID" value="XM_020270097.1"/>
</dbReference>
<proteinExistence type="predicted"/>
<evidence type="ECO:0000313" key="2">
    <source>
        <dbReference type="EMBL" id="OJD40385.1"/>
    </source>
</evidence>
<reference evidence="2 3" key="1">
    <citation type="submission" date="2016-10" db="EMBL/GenBank/DDBJ databases">
        <title>Proteomics and genomics reveal pathogen-plant mechanisms compatible with a hemibiotrophic lifestyle of Diplodia corticola.</title>
        <authorList>
            <person name="Fernandes I."/>
            <person name="De Jonge R."/>
            <person name="Van De Peer Y."/>
            <person name="Devreese B."/>
            <person name="Alves A."/>
            <person name="Esteves A.C."/>
        </authorList>
    </citation>
    <scope>NUCLEOTIDE SEQUENCE [LARGE SCALE GENOMIC DNA]</scope>
    <source>
        <strain evidence="2 3">CBS 112549</strain>
    </source>
</reference>
<feature type="region of interest" description="Disordered" evidence="1">
    <location>
        <begin position="104"/>
        <end position="123"/>
    </location>
</feature>
<dbReference type="AlphaFoldDB" id="A0A1J9RIU1"/>
<name>A0A1J9RIU1_9PEZI</name>
<feature type="region of interest" description="Disordered" evidence="1">
    <location>
        <begin position="221"/>
        <end position="363"/>
    </location>
</feature>
<feature type="compositionally biased region" description="Low complexity" evidence="1">
    <location>
        <begin position="318"/>
        <end position="332"/>
    </location>
</feature>
<dbReference type="EMBL" id="MNUE01000001">
    <property type="protein sequence ID" value="OJD40385.1"/>
    <property type="molecule type" value="Genomic_DNA"/>
</dbReference>
<feature type="compositionally biased region" description="Low complexity" evidence="1">
    <location>
        <begin position="241"/>
        <end position="252"/>
    </location>
</feature>